<dbReference type="OrthoDB" id="8266301at2"/>
<comment type="caution">
    <text evidence="1">The sequence shown here is derived from an EMBL/GenBank/DDBJ whole genome shotgun (WGS) entry which is preliminary data.</text>
</comment>
<organism evidence="1 2">
    <name type="scientific">Magnetofaba australis IT-1</name>
    <dbReference type="NCBI Taxonomy" id="1434232"/>
    <lineage>
        <taxon>Bacteria</taxon>
        <taxon>Pseudomonadati</taxon>
        <taxon>Pseudomonadota</taxon>
        <taxon>Magnetococcia</taxon>
        <taxon>Magnetococcales</taxon>
        <taxon>Magnetococcaceae</taxon>
        <taxon>Magnetofaba</taxon>
    </lineage>
</organism>
<dbReference type="InterPro" id="IPR008983">
    <property type="entry name" value="Tumour_necrosis_fac-like_dom"/>
</dbReference>
<keyword evidence="2" id="KW-1185">Reference proteome</keyword>
<sequence>MAFNGSGLFNRLYSWTQDAANNVKISASRMDAEMDGFATGLTSCITKNGESTTTSRIPFAEGITIPSNKGVHDENGDDILTQPKFCAIWNATTSAVTGDGSWHTLAPGVTLYNDGGGWSGGVYTIPQDGVYRFIGSLNLTGVSAATHTICQVEAVVNGATYYWLFRQNLGQILPGGSASLCIDFQHESDFTQGDTVSFRVIVGETGKSVCVEGATAGTRSRLTATRLP</sequence>
<gene>
    <name evidence="1" type="ORF">MAIT1_00121</name>
</gene>
<name>A0A1Y2K8A6_9PROT</name>
<reference evidence="1 2" key="1">
    <citation type="journal article" date="2016" name="BMC Genomics">
        <title>Combined genomic and structural analyses of a cultured magnetotactic bacterium reveals its niche adaptation to a dynamic environment.</title>
        <authorList>
            <person name="Araujo A.C."/>
            <person name="Morillo V."/>
            <person name="Cypriano J."/>
            <person name="Teixeira L.C."/>
            <person name="Leao P."/>
            <person name="Lyra S."/>
            <person name="Almeida L.G."/>
            <person name="Bazylinski D.A."/>
            <person name="Vasconcellos A.T."/>
            <person name="Abreu F."/>
            <person name="Lins U."/>
        </authorList>
    </citation>
    <scope>NUCLEOTIDE SEQUENCE [LARGE SCALE GENOMIC DNA]</scope>
    <source>
        <strain evidence="1 2">IT-1</strain>
    </source>
</reference>
<dbReference type="RefSeq" id="WP_085440850.1">
    <property type="nucleotide sequence ID" value="NZ_LVJN01000015.1"/>
</dbReference>
<accession>A0A1Y2K8A6</accession>
<dbReference type="Proteomes" id="UP000194003">
    <property type="component" value="Unassembled WGS sequence"/>
</dbReference>
<evidence type="ECO:0000313" key="1">
    <source>
        <dbReference type="EMBL" id="OSM06981.1"/>
    </source>
</evidence>
<dbReference type="EMBL" id="LVJN01000015">
    <property type="protein sequence ID" value="OSM06981.1"/>
    <property type="molecule type" value="Genomic_DNA"/>
</dbReference>
<proteinExistence type="predicted"/>
<evidence type="ECO:0000313" key="2">
    <source>
        <dbReference type="Proteomes" id="UP000194003"/>
    </source>
</evidence>
<dbReference type="AlphaFoldDB" id="A0A1Y2K8A6"/>
<dbReference type="SUPFAM" id="SSF49842">
    <property type="entry name" value="TNF-like"/>
    <property type="match status" value="1"/>
</dbReference>
<evidence type="ECO:0008006" key="3">
    <source>
        <dbReference type="Google" id="ProtNLM"/>
    </source>
</evidence>
<dbReference type="Gene3D" id="2.60.120.40">
    <property type="match status" value="1"/>
</dbReference>
<protein>
    <recommendedName>
        <fullName evidence="3">C1q domain-containing protein</fullName>
    </recommendedName>
</protein>